<evidence type="ECO:0000256" key="1">
    <source>
        <dbReference type="ARBA" id="ARBA00000321"/>
    </source>
</evidence>
<dbReference type="Gene3D" id="2.60.40.1180">
    <property type="entry name" value="Golgi alpha-mannosidase II"/>
    <property type="match status" value="1"/>
</dbReference>
<evidence type="ECO:0000256" key="6">
    <source>
        <dbReference type="ARBA" id="ARBA00022729"/>
    </source>
</evidence>
<dbReference type="Ensembl" id="ENSCJAT00000142284.1">
    <property type="protein sequence ID" value="ENSCJAP00000094054.1"/>
    <property type="gene ID" value="ENSCJAG00000019246.5"/>
</dbReference>
<name>A0A8I3XDU6_CALJA</name>
<dbReference type="PROSITE" id="PS00385">
    <property type="entry name" value="ALPHA_L_FUCOSIDASE"/>
    <property type="match status" value="1"/>
</dbReference>
<dbReference type="SUPFAM" id="SSF51445">
    <property type="entry name" value="(Trans)glycosidases"/>
    <property type="match status" value="1"/>
</dbReference>
<sequence>MQPSWGYCECPGEWRLPPRRGKGGLFPSPAWSGDSGAAYSAAIKRKDSPCEAAPACKEDSRPARGDMRPRELPGLALPLLLLPPLLPPCPARSAARFDPTWESLDARQLPAWFDQAKFGIFIHWGVFSVPSFGSEWFWWYWQKEKILKYVEFMKDNYPPSFKYEDFGPLFTAKFFNANQWADIFQASGAKYIVLTSKHHEGFTLWGSEYSWNWNAIDEGPKRDIVKELETLPELYELVNAYQPEILWSDGDGGAPDQYWNSTGFLAWLYNESPVRDTVVTNDRWGAGSICKHGGFYTCSDRYNPGHLLPHKWENCMTIDKLSWGYRRDAGISDYLTIEELVKQLVETVSCGGNLLMNIGPTLDGTISVVFEERLRQMGSWLRVNGEAIYETHTWRSQNDTVTPDVWYTSKPKEKLVYALFLKWPTSGQLFLGQPKTILGATQVKLLGHGQPLNWISLGQNGIMVELPQLTFPQMPCKWGWALALTNVI</sequence>
<dbReference type="InterPro" id="IPR017853">
    <property type="entry name" value="GH"/>
</dbReference>
<comment type="catalytic activity">
    <reaction evidence="1">
        <text>a neolactoside IV(2)-alpha-Fuc-nLc4Cer(d18:1(4E)) + H2O = a neolactoside nLc4Cer(d18:1(4E)) + L-fucose</text>
        <dbReference type="Rhea" id="RHEA:48224"/>
        <dbReference type="ChEBI" id="CHEBI:2181"/>
        <dbReference type="ChEBI" id="CHEBI:15377"/>
        <dbReference type="ChEBI" id="CHEBI:17006"/>
        <dbReference type="ChEBI" id="CHEBI:28691"/>
    </reaction>
    <physiologicalReaction direction="left-to-right" evidence="1">
        <dbReference type="Rhea" id="RHEA:48225"/>
    </physiologicalReaction>
</comment>
<accession>A0A8I3XDU6</accession>
<keyword evidence="8" id="KW-0326">Glycosidase</keyword>
<dbReference type="GO" id="GO:0006004">
    <property type="term" value="P:fucose metabolic process"/>
    <property type="evidence" value="ECO:0007669"/>
    <property type="project" value="InterPro"/>
</dbReference>
<proteinExistence type="inferred from homology"/>
<gene>
    <name evidence="11" type="primary">FUCA2</name>
</gene>
<dbReference type="PRINTS" id="PR00741">
    <property type="entry name" value="GLHYDRLASE29"/>
</dbReference>
<dbReference type="FunFam" id="2.60.40.1180:FF:000013">
    <property type="entry name" value="Alpha-L-fucosidase"/>
    <property type="match status" value="1"/>
</dbReference>
<dbReference type="GeneTree" id="ENSGT00440000035378"/>
<reference evidence="11" key="3">
    <citation type="submission" date="2025-09" db="UniProtKB">
        <authorList>
            <consortium name="Ensembl"/>
        </authorList>
    </citation>
    <scope>IDENTIFICATION</scope>
</reference>
<keyword evidence="12" id="KW-1185">Reference proteome</keyword>
<evidence type="ECO:0000256" key="7">
    <source>
        <dbReference type="ARBA" id="ARBA00022801"/>
    </source>
</evidence>
<dbReference type="InterPro" id="IPR013780">
    <property type="entry name" value="Glyco_hydro_b"/>
</dbReference>
<evidence type="ECO:0000256" key="5">
    <source>
        <dbReference type="ARBA" id="ARBA00012662"/>
    </source>
</evidence>
<evidence type="ECO:0000256" key="4">
    <source>
        <dbReference type="ARBA" id="ARBA00007951"/>
    </source>
</evidence>
<dbReference type="Pfam" id="PF16757">
    <property type="entry name" value="Fucosidase_C"/>
    <property type="match status" value="1"/>
</dbReference>
<dbReference type="InterPro" id="IPR016286">
    <property type="entry name" value="FUC_metazoa-typ"/>
</dbReference>
<dbReference type="PANTHER" id="PTHR10030:SF45">
    <property type="entry name" value="PLASMA ALPHA-L-FUCOSIDASE"/>
    <property type="match status" value="1"/>
</dbReference>
<dbReference type="InterPro" id="IPR000933">
    <property type="entry name" value="Glyco_hydro_29"/>
</dbReference>
<dbReference type="InterPro" id="IPR018526">
    <property type="entry name" value="Glyco_hydro_29_CS"/>
</dbReference>
<dbReference type="GO" id="GO:0005764">
    <property type="term" value="C:lysosome"/>
    <property type="evidence" value="ECO:0007669"/>
    <property type="project" value="TreeGrafter"/>
</dbReference>
<dbReference type="GO" id="GO:0016139">
    <property type="term" value="P:glycoside catabolic process"/>
    <property type="evidence" value="ECO:0007669"/>
    <property type="project" value="TreeGrafter"/>
</dbReference>
<evidence type="ECO:0000256" key="3">
    <source>
        <dbReference type="ARBA" id="ARBA00004071"/>
    </source>
</evidence>
<organism evidence="11 12">
    <name type="scientific">Callithrix jacchus</name>
    <name type="common">White-tufted-ear marmoset</name>
    <name type="synonym">Simia Jacchus</name>
    <dbReference type="NCBI Taxonomy" id="9483"/>
    <lineage>
        <taxon>Eukaryota</taxon>
        <taxon>Metazoa</taxon>
        <taxon>Chordata</taxon>
        <taxon>Craniata</taxon>
        <taxon>Vertebrata</taxon>
        <taxon>Euteleostomi</taxon>
        <taxon>Mammalia</taxon>
        <taxon>Eutheria</taxon>
        <taxon>Euarchontoglires</taxon>
        <taxon>Primates</taxon>
        <taxon>Haplorrhini</taxon>
        <taxon>Platyrrhini</taxon>
        <taxon>Cebidae</taxon>
        <taxon>Callitrichinae</taxon>
        <taxon>Callithrix</taxon>
        <taxon>Callithrix</taxon>
    </lineage>
</organism>
<dbReference type="InterPro" id="IPR031919">
    <property type="entry name" value="Fucosidase_C"/>
</dbReference>
<feature type="domain" description="Alpha-L-fucosidase C-terminal" evidence="10">
    <location>
        <begin position="397"/>
        <end position="485"/>
    </location>
</feature>
<dbReference type="Proteomes" id="UP000008225">
    <property type="component" value="Chromosome 4"/>
</dbReference>
<dbReference type="GO" id="GO:0004560">
    <property type="term" value="F:alpha-L-fucosidase activity"/>
    <property type="evidence" value="ECO:0007669"/>
    <property type="project" value="UniProtKB-EC"/>
</dbReference>
<evidence type="ECO:0000256" key="8">
    <source>
        <dbReference type="ARBA" id="ARBA00023295"/>
    </source>
</evidence>
<feature type="domain" description="Glycoside hydrolase family 29 N-terminal" evidence="9">
    <location>
        <begin position="91"/>
        <end position="230"/>
    </location>
</feature>
<dbReference type="Gene3D" id="3.20.20.80">
    <property type="entry name" value="Glycosidases"/>
    <property type="match status" value="2"/>
</dbReference>
<comment type="catalytic activity">
    <reaction evidence="2">
        <text>a neolactoside IV(2)-alpha-Fuc-nLc4Cer(d18:0) + H2O = a neolactoside nLc4Cer(d18:0) + L-fucose</text>
        <dbReference type="Rhea" id="RHEA:49308"/>
        <dbReference type="ChEBI" id="CHEBI:2181"/>
        <dbReference type="ChEBI" id="CHEBI:15377"/>
        <dbReference type="ChEBI" id="CHEBI:91119"/>
        <dbReference type="ChEBI" id="CHEBI:91121"/>
    </reaction>
    <physiologicalReaction direction="left-to-right" evidence="2">
        <dbReference type="Rhea" id="RHEA:49309"/>
    </physiologicalReaction>
</comment>
<reference evidence="11" key="2">
    <citation type="submission" date="2025-08" db="UniProtKB">
        <authorList>
            <consortium name="Ensembl"/>
        </authorList>
    </citation>
    <scope>IDENTIFICATION</scope>
</reference>
<protein>
    <recommendedName>
        <fullName evidence="5">alpha-L-fucosidase</fullName>
        <ecNumber evidence="5">3.2.1.51</ecNumber>
    </recommendedName>
</protein>
<comment type="function">
    <text evidence="3">Alpha-L-fucosidase is responsible for hydrolyzing the alpha-1,6-linked fucose joined to the reducing-end N-acetylglucosamine of the carbohydrate moieties of glycoproteins.</text>
</comment>
<dbReference type="AlphaFoldDB" id="A0A8I3XDU6"/>
<evidence type="ECO:0000313" key="12">
    <source>
        <dbReference type="Proteomes" id="UP000008225"/>
    </source>
</evidence>
<keyword evidence="6" id="KW-0732">Signal</keyword>
<dbReference type="InterPro" id="IPR057739">
    <property type="entry name" value="Glyco_hydro_29_N"/>
</dbReference>
<keyword evidence="7" id="KW-0378">Hydrolase</keyword>
<evidence type="ECO:0000259" key="9">
    <source>
        <dbReference type="Pfam" id="PF01120"/>
    </source>
</evidence>
<dbReference type="SMART" id="SM00812">
    <property type="entry name" value="Alpha_L_fucos"/>
    <property type="match status" value="1"/>
</dbReference>
<evidence type="ECO:0000259" key="10">
    <source>
        <dbReference type="Pfam" id="PF16757"/>
    </source>
</evidence>
<evidence type="ECO:0000256" key="2">
    <source>
        <dbReference type="ARBA" id="ARBA00000419"/>
    </source>
</evidence>
<dbReference type="PANTHER" id="PTHR10030">
    <property type="entry name" value="ALPHA-L-FUCOSIDASE"/>
    <property type="match status" value="1"/>
</dbReference>
<comment type="similarity">
    <text evidence="4">Belongs to the glycosyl hydrolase 29 family.</text>
</comment>
<dbReference type="EC" id="3.2.1.51" evidence="5"/>
<reference evidence="11 12" key="1">
    <citation type="submission" date="2009-03" db="EMBL/GenBank/DDBJ databases">
        <authorList>
            <person name="Warren W."/>
            <person name="Ye L."/>
            <person name="Minx P."/>
            <person name="Worley K."/>
            <person name="Gibbs R."/>
            <person name="Wilson R.K."/>
        </authorList>
    </citation>
    <scope>NUCLEOTIDE SEQUENCE [LARGE SCALE GENOMIC DNA]</scope>
</reference>
<evidence type="ECO:0000313" key="11">
    <source>
        <dbReference type="Ensembl" id="ENSCJAP00000094054.1"/>
    </source>
</evidence>
<dbReference type="Pfam" id="PF01120">
    <property type="entry name" value="Alpha_L_fucos"/>
    <property type="match status" value="1"/>
</dbReference>